<keyword evidence="2" id="KW-1185">Reference proteome</keyword>
<gene>
    <name evidence="1" type="ORF">DCAR_0103884</name>
</gene>
<dbReference type="AlphaFoldDB" id="A0AAF0WAZ3"/>
<reference evidence="1" key="1">
    <citation type="journal article" date="2016" name="Nat. Genet.">
        <title>A high-quality carrot genome assembly provides new insights into carotenoid accumulation and asterid genome evolution.</title>
        <authorList>
            <person name="Iorizzo M."/>
            <person name="Ellison S."/>
            <person name="Senalik D."/>
            <person name="Zeng P."/>
            <person name="Satapoomin P."/>
            <person name="Huang J."/>
            <person name="Bowman M."/>
            <person name="Iovene M."/>
            <person name="Sanseverino W."/>
            <person name="Cavagnaro P."/>
            <person name="Yildiz M."/>
            <person name="Macko-Podgorni A."/>
            <person name="Moranska E."/>
            <person name="Grzebelus E."/>
            <person name="Grzebelus D."/>
            <person name="Ashrafi H."/>
            <person name="Zheng Z."/>
            <person name="Cheng S."/>
            <person name="Spooner D."/>
            <person name="Van Deynze A."/>
            <person name="Simon P."/>
        </authorList>
    </citation>
    <scope>NUCLEOTIDE SEQUENCE</scope>
    <source>
        <tissue evidence="1">Leaf</tissue>
    </source>
</reference>
<dbReference type="EMBL" id="CP093343">
    <property type="protein sequence ID" value="WOG84700.1"/>
    <property type="molecule type" value="Genomic_DNA"/>
</dbReference>
<proteinExistence type="predicted"/>
<sequence length="58" mass="7050">MNHELAQVYVTKKLYKDKMNKMQPATKNRDHREEAEEEKKMNYYLCCFSMVIKKIHPS</sequence>
<name>A0AAF0WAZ3_DAUCS</name>
<accession>A0AAF0WAZ3</accession>
<protein>
    <submittedName>
        <fullName evidence="1">Uncharacterized protein</fullName>
    </submittedName>
</protein>
<dbReference type="Proteomes" id="UP000077755">
    <property type="component" value="Chromosome 1"/>
</dbReference>
<evidence type="ECO:0000313" key="2">
    <source>
        <dbReference type="Proteomes" id="UP000077755"/>
    </source>
</evidence>
<organism evidence="1 2">
    <name type="scientific">Daucus carota subsp. sativus</name>
    <name type="common">Carrot</name>
    <dbReference type="NCBI Taxonomy" id="79200"/>
    <lineage>
        <taxon>Eukaryota</taxon>
        <taxon>Viridiplantae</taxon>
        <taxon>Streptophyta</taxon>
        <taxon>Embryophyta</taxon>
        <taxon>Tracheophyta</taxon>
        <taxon>Spermatophyta</taxon>
        <taxon>Magnoliopsida</taxon>
        <taxon>eudicotyledons</taxon>
        <taxon>Gunneridae</taxon>
        <taxon>Pentapetalae</taxon>
        <taxon>asterids</taxon>
        <taxon>campanulids</taxon>
        <taxon>Apiales</taxon>
        <taxon>Apiaceae</taxon>
        <taxon>Apioideae</taxon>
        <taxon>Scandiceae</taxon>
        <taxon>Daucinae</taxon>
        <taxon>Daucus</taxon>
        <taxon>Daucus sect. Daucus</taxon>
    </lineage>
</organism>
<reference evidence="1" key="2">
    <citation type="submission" date="2022-03" db="EMBL/GenBank/DDBJ databases">
        <title>Draft title - Genomic analysis of global carrot germplasm unveils the trajectory of domestication and the origin of high carotenoid orange carrot.</title>
        <authorList>
            <person name="Iorizzo M."/>
            <person name="Ellison S."/>
            <person name="Senalik D."/>
            <person name="Macko-Podgorni A."/>
            <person name="Grzebelus D."/>
            <person name="Bostan H."/>
            <person name="Rolling W."/>
            <person name="Curaba J."/>
            <person name="Simon P."/>
        </authorList>
    </citation>
    <scope>NUCLEOTIDE SEQUENCE</scope>
    <source>
        <tissue evidence="1">Leaf</tissue>
    </source>
</reference>
<evidence type="ECO:0000313" key="1">
    <source>
        <dbReference type="EMBL" id="WOG84700.1"/>
    </source>
</evidence>